<evidence type="ECO:0000313" key="2">
    <source>
        <dbReference type="EMBL" id="QEE29366.1"/>
    </source>
</evidence>
<accession>A0A5B9EH29</accession>
<feature type="transmembrane region" description="Helical" evidence="1">
    <location>
        <begin position="53"/>
        <end position="70"/>
    </location>
</feature>
<gene>
    <name evidence="2" type="ORF">FTW19_16010</name>
</gene>
<proteinExistence type="predicted"/>
<reference evidence="2 3" key="1">
    <citation type="submission" date="2019-08" db="EMBL/GenBank/DDBJ databases">
        <title>Complete genome sequence of Terriglobus albidus strain ORNL.</title>
        <authorList>
            <person name="Podar M."/>
        </authorList>
    </citation>
    <scope>NUCLEOTIDE SEQUENCE [LARGE SCALE GENOMIC DNA]</scope>
    <source>
        <strain evidence="2 3">ORNL</strain>
    </source>
</reference>
<evidence type="ECO:0000256" key="1">
    <source>
        <dbReference type="SAM" id="Phobius"/>
    </source>
</evidence>
<dbReference type="Proteomes" id="UP000321820">
    <property type="component" value="Chromosome"/>
</dbReference>
<evidence type="ECO:0000313" key="3">
    <source>
        <dbReference type="Proteomes" id="UP000321820"/>
    </source>
</evidence>
<dbReference type="RefSeq" id="WP_147648559.1">
    <property type="nucleotide sequence ID" value="NZ_CP042806.1"/>
</dbReference>
<name>A0A5B9EH29_9BACT</name>
<dbReference type="KEGG" id="talb:FTW19_16010"/>
<dbReference type="EMBL" id="CP042806">
    <property type="protein sequence ID" value="QEE29366.1"/>
    <property type="molecule type" value="Genomic_DNA"/>
</dbReference>
<keyword evidence="1" id="KW-0472">Membrane</keyword>
<keyword evidence="1" id="KW-0812">Transmembrane</keyword>
<protein>
    <submittedName>
        <fullName evidence="2">Uncharacterized protein</fullName>
    </submittedName>
</protein>
<organism evidence="2 3">
    <name type="scientific">Terriglobus albidus</name>
    <dbReference type="NCBI Taxonomy" id="1592106"/>
    <lineage>
        <taxon>Bacteria</taxon>
        <taxon>Pseudomonadati</taxon>
        <taxon>Acidobacteriota</taxon>
        <taxon>Terriglobia</taxon>
        <taxon>Terriglobales</taxon>
        <taxon>Acidobacteriaceae</taxon>
        <taxon>Terriglobus</taxon>
    </lineage>
</organism>
<feature type="transmembrane region" description="Helical" evidence="1">
    <location>
        <begin position="12"/>
        <end position="33"/>
    </location>
</feature>
<keyword evidence="1" id="KW-1133">Transmembrane helix</keyword>
<dbReference type="AlphaFoldDB" id="A0A5B9EH29"/>
<sequence length="83" mass="9476">MKNPALRGQRIRVTLSLAATLSAVLICLLEHHFTLSPFHPETYPAMLPHKCGKLFLVCLSWFSIELFRIAKMFATRAFHHADI</sequence>
<keyword evidence="3" id="KW-1185">Reference proteome</keyword>